<sequence>MKYMLLLFEPDTDWLSVPKEKLEAELDAHGEFCRYLEERGITFSGAALRPSTTATTLRPDGEQMIVTDGPYVELKENLGGYYIIDVADLDEALEIAKRCPVSAGIEVRPTWDTSG</sequence>
<protein>
    <recommendedName>
        <fullName evidence="2">YCII-related domain-containing protein</fullName>
    </recommendedName>
</protein>
<gene>
    <name evidence="3" type="ORF">F7O44_14320</name>
</gene>
<dbReference type="PANTHER" id="PTHR35174:SF3">
    <property type="entry name" value="BLL7171 PROTEIN"/>
    <property type="match status" value="1"/>
</dbReference>
<proteinExistence type="inferred from homology"/>
<evidence type="ECO:0000313" key="4">
    <source>
        <dbReference type="Proteomes" id="UP000460435"/>
    </source>
</evidence>
<dbReference type="InterPro" id="IPR011008">
    <property type="entry name" value="Dimeric_a/b-barrel"/>
</dbReference>
<comment type="similarity">
    <text evidence="1">Belongs to the YciI family.</text>
</comment>
<comment type="caution">
    <text evidence="3">The sequence shown here is derived from an EMBL/GenBank/DDBJ whole genome shotgun (WGS) entry which is preliminary data.</text>
</comment>
<dbReference type="Pfam" id="PF03795">
    <property type="entry name" value="YCII"/>
    <property type="match status" value="1"/>
</dbReference>
<evidence type="ECO:0000256" key="1">
    <source>
        <dbReference type="ARBA" id="ARBA00007689"/>
    </source>
</evidence>
<keyword evidence="4" id="KW-1185">Reference proteome</keyword>
<dbReference type="RefSeq" id="WP_162450920.1">
    <property type="nucleotide sequence ID" value="NZ_WLZY01000004.1"/>
</dbReference>
<evidence type="ECO:0000259" key="2">
    <source>
        <dbReference type="Pfam" id="PF03795"/>
    </source>
</evidence>
<accession>A0A7K3M5D9</accession>
<dbReference type="PANTHER" id="PTHR35174">
    <property type="entry name" value="BLL7171 PROTEIN-RELATED"/>
    <property type="match status" value="1"/>
</dbReference>
<dbReference type="AlphaFoldDB" id="A0A7K3M5D9"/>
<dbReference type="InterPro" id="IPR005545">
    <property type="entry name" value="YCII"/>
</dbReference>
<reference evidence="3 4" key="1">
    <citation type="submission" date="2019-11" db="EMBL/GenBank/DDBJ databases">
        <authorList>
            <person name="Li X.-J."/>
            <person name="Feng X.-M."/>
        </authorList>
    </citation>
    <scope>NUCLEOTIDE SEQUENCE [LARGE SCALE GENOMIC DNA]</scope>
    <source>
        <strain evidence="3 4">XMNu-373</strain>
    </source>
</reference>
<dbReference type="Proteomes" id="UP000460435">
    <property type="component" value="Unassembled WGS sequence"/>
</dbReference>
<name>A0A7K3M5D9_9ACTN</name>
<feature type="domain" description="YCII-related" evidence="2">
    <location>
        <begin position="1"/>
        <end position="110"/>
    </location>
</feature>
<evidence type="ECO:0000313" key="3">
    <source>
        <dbReference type="EMBL" id="NDL58247.1"/>
    </source>
</evidence>
<organism evidence="3 4">
    <name type="scientific">Phytoactinopolyspora mesophila</name>
    <dbReference type="NCBI Taxonomy" id="2650750"/>
    <lineage>
        <taxon>Bacteria</taxon>
        <taxon>Bacillati</taxon>
        <taxon>Actinomycetota</taxon>
        <taxon>Actinomycetes</taxon>
        <taxon>Jiangellales</taxon>
        <taxon>Jiangellaceae</taxon>
        <taxon>Phytoactinopolyspora</taxon>
    </lineage>
</organism>
<dbReference type="Gene3D" id="3.30.70.1060">
    <property type="entry name" value="Dimeric alpha+beta barrel"/>
    <property type="match status" value="1"/>
</dbReference>
<dbReference type="EMBL" id="WLZY01000004">
    <property type="protein sequence ID" value="NDL58247.1"/>
    <property type="molecule type" value="Genomic_DNA"/>
</dbReference>
<dbReference type="SUPFAM" id="SSF54909">
    <property type="entry name" value="Dimeric alpha+beta barrel"/>
    <property type="match status" value="1"/>
</dbReference>